<feature type="compositionally biased region" description="Basic and acidic residues" evidence="2">
    <location>
        <begin position="463"/>
        <end position="484"/>
    </location>
</feature>
<dbReference type="GO" id="GO:0000981">
    <property type="term" value="F:DNA-binding transcription factor activity, RNA polymerase II-specific"/>
    <property type="evidence" value="ECO:0007669"/>
    <property type="project" value="TreeGrafter"/>
</dbReference>
<feature type="compositionally biased region" description="Basic residues" evidence="2">
    <location>
        <begin position="510"/>
        <end position="521"/>
    </location>
</feature>
<feature type="region of interest" description="Disordered" evidence="2">
    <location>
        <begin position="1"/>
        <end position="83"/>
    </location>
</feature>
<feature type="compositionally biased region" description="Acidic residues" evidence="2">
    <location>
        <begin position="697"/>
        <end position="708"/>
    </location>
</feature>
<dbReference type="GO" id="GO:0000977">
    <property type="term" value="F:RNA polymerase II transcription regulatory region sequence-specific DNA binding"/>
    <property type="evidence" value="ECO:0007669"/>
    <property type="project" value="TreeGrafter"/>
</dbReference>
<dbReference type="InterPro" id="IPR036388">
    <property type="entry name" value="WH-like_DNA-bd_sf"/>
</dbReference>
<dbReference type="GO" id="GO:0051726">
    <property type="term" value="P:regulation of cell cycle"/>
    <property type="evidence" value="ECO:0007669"/>
    <property type="project" value="InterPro"/>
</dbReference>
<dbReference type="OrthoDB" id="552115at2759"/>
<comment type="similarity">
    <text evidence="1">Belongs to the E2F/DP family.</text>
</comment>
<evidence type="ECO:0000259" key="3">
    <source>
        <dbReference type="SMART" id="SM01372"/>
    </source>
</evidence>
<dbReference type="SUPFAM" id="SSF46785">
    <property type="entry name" value="Winged helix' DNA-binding domain"/>
    <property type="match status" value="1"/>
</dbReference>
<feature type="region of interest" description="Disordered" evidence="2">
    <location>
        <begin position="460"/>
        <end position="567"/>
    </location>
</feature>
<keyword evidence="1" id="KW-0805">Transcription regulation</keyword>
<feature type="compositionally biased region" description="Acidic residues" evidence="2">
    <location>
        <begin position="536"/>
        <end position="545"/>
    </location>
</feature>
<dbReference type="Gene3D" id="1.10.10.10">
    <property type="entry name" value="Winged helix-like DNA-binding domain superfamily/Winged helix DNA-binding domain"/>
    <property type="match status" value="1"/>
</dbReference>
<gene>
    <name evidence="4" type="ORF">BGZ65_001982</name>
</gene>
<keyword evidence="5" id="KW-1185">Reference proteome</keyword>
<comment type="subcellular location">
    <subcellularLocation>
        <location evidence="1">Nucleus</location>
    </subcellularLocation>
</comment>
<accession>A0A9P6MC08</accession>
<evidence type="ECO:0000313" key="5">
    <source>
        <dbReference type="Proteomes" id="UP000749646"/>
    </source>
</evidence>
<dbReference type="GO" id="GO:0005667">
    <property type="term" value="C:transcription regulator complex"/>
    <property type="evidence" value="ECO:0007669"/>
    <property type="project" value="InterPro"/>
</dbReference>
<proteinExistence type="inferred from homology"/>
<keyword evidence="1" id="KW-0539">Nucleus</keyword>
<dbReference type="PANTHER" id="PTHR12548">
    <property type="entry name" value="TRANSCRIPTION FACTOR DP"/>
    <property type="match status" value="1"/>
</dbReference>
<feature type="region of interest" description="Disordered" evidence="2">
    <location>
        <begin position="676"/>
        <end position="716"/>
    </location>
</feature>
<dbReference type="Proteomes" id="UP000749646">
    <property type="component" value="Unassembled WGS sequence"/>
</dbReference>
<feature type="compositionally biased region" description="Acidic residues" evidence="2">
    <location>
        <begin position="402"/>
        <end position="419"/>
    </location>
</feature>
<dbReference type="PANTHER" id="PTHR12548:SF9">
    <property type="entry name" value="TRANSCRIPTION FACTOR DP"/>
    <property type="match status" value="1"/>
</dbReference>
<keyword evidence="1" id="KW-0238">DNA-binding</keyword>
<evidence type="ECO:0000313" key="4">
    <source>
        <dbReference type="EMBL" id="KAF9988520.1"/>
    </source>
</evidence>
<sequence>MATMHHRRSQSYEDSAPYSSGLPEYTYPMAPPQRQPRSLNLHHHYRPQLEYPLPSRHSGNVSPQERQFLVPQPERIPPSPIRTTRIDDVFPLQSGPGFSMGVRSADSQLSPATPRSLPMQASIRQSVDSYSFTESPVDYRDPSGLRHTIRGYNDYSEADNIQRHESEDEDEDGVDDDESHTKRQKLGTGVSRPLPFGATMPLSRGSQSIVEENVVRERPNTDKDGEEHLEMTAGSCKQGVVAASSAQSDEFSRSKSKKPKGTAQKRGPRRTSLPTTRGDVPDQIEEDAAHAGTGSPSLAGKGLRIYAQRVRDLMRVKCSTSYNELVLDLFGGNPGDSVEDAPEVSGQENIRRRVYDALNVLNAVQVIYFDNKNIRWVGIEESGVIREVTNALSTVALAQGDPPEDGGDDESEEPEDDDMEIEKLQREVDAMKLRNELEQAKLQDQLTRQVQVLNLVKRNKRRETKEEGREARRKQRKEEKRRAMAADQESSMTDVGPQGASDHNDETRRKAERRRRRQSRRHISERPEGQVGEVMVDVEDQEENEEARRRRKQERRDRRERKEKARRRNERIQLPFVIVRMPGYTGQSSDSESSISVVRSVREGQSSKKSGKSRQFCESAGQETTMVEIQIPQQDDLSIISDTEILGDLGFNTVTMDELETMLPEHLIDTVQYTVNPDETHHPHSPRSQKGDSPISTEEEPVLAEDDASTAASITVRGGFEREIVRAASEGASSTA</sequence>
<dbReference type="GO" id="GO:0005634">
    <property type="term" value="C:nucleus"/>
    <property type="evidence" value="ECO:0007669"/>
    <property type="project" value="UniProtKB-SubCell"/>
</dbReference>
<feature type="region of interest" description="Disordered" evidence="2">
    <location>
        <begin position="127"/>
        <end position="280"/>
    </location>
</feature>
<feature type="compositionally biased region" description="Basic and acidic residues" evidence="2">
    <location>
        <begin position="554"/>
        <end position="563"/>
    </location>
</feature>
<organism evidence="4 5">
    <name type="scientific">Modicella reniformis</name>
    <dbReference type="NCBI Taxonomy" id="1440133"/>
    <lineage>
        <taxon>Eukaryota</taxon>
        <taxon>Fungi</taxon>
        <taxon>Fungi incertae sedis</taxon>
        <taxon>Mucoromycota</taxon>
        <taxon>Mortierellomycotina</taxon>
        <taxon>Mortierellomycetes</taxon>
        <taxon>Mortierellales</taxon>
        <taxon>Mortierellaceae</taxon>
        <taxon>Modicella</taxon>
    </lineage>
</organism>
<evidence type="ECO:0000256" key="1">
    <source>
        <dbReference type="RuleBase" id="RU003796"/>
    </source>
</evidence>
<protein>
    <recommendedName>
        <fullName evidence="3">E2F/DP family winged-helix DNA-binding domain-containing protein</fullName>
    </recommendedName>
</protein>
<dbReference type="SMART" id="SM01372">
    <property type="entry name" value="E2F_TDP"/>
    <property type="match status" value="1"/>
</dbReference>
<comment type="caution">
    <text evidence="4">The sequence shown here is derived from an EMBL/GenBank/DDBJ whole genome shotgun (WGS) entry which is preliminary data.</text>
</comment>
<feature type="region of interest" description="Disordered" evidence="2">
    <location>
        <begin position="583"/>
        <end position="623"/>
    </location>
</feature>
<feature type="compositionally biased region" description="Low complexity" evidence="2">
    <location>
        <begin position="588"/>
        <end position="599"/>
    </location>
</feature>
<evidence type="ECO:0000256" key="2">
    <source>
        <dbReference type="SAM" id="MobiDB-lite"/>
    </source>
</evidence>
<reference evidence="4" key="1">
    <citation type="journal article" date="2020" name="Fungal Divers.">
        <title>Resolving the Mortierellaceae phylogeny through synthesis of multi-gene phylogenetics and phylogenomics.</title>
        <authorList>
            <person name="Vandepol N."/>
            <person name="Liber J."/>
            <person name="Desiro A."/>
            <person name="Na H."/>
            <person name="Kennedy M."/>
            <person name="Barry K."/>
            <person name="Grigoriev I.V."/>
            <person name="Miller A.N."/>
            <person name="O'Donnell K."/>
            <person name="Stajich J.E."/>
            <person name="Bonito G."/>
        </authorList>
    </citation>
    <scope>NUCLEOTIDE SEQUENCE</scope>
    <source>
        <strain evidence="4">MES-2147</strain>
    </source>
</reference>
<feature type="compositionally biased region" description="Acidic residues" evidence="2">
    <location>
        <begin position="167"/>
        <end position="178"/>
    </location>
</feature>
<feature type="domain" description="E2F/DP family winged-helix DNA-binding" evidence="3">
    <location>
        <begin position="298"/>
        <end position="378"/>
    </location>
</feature>
<feature type="region of interest" description="Disordered" evidence="2">
    <location>
        <begin position="397"/>
        <end position="419"/>
    </location>
</feature>
<dbReference type="InterPro" id="IPR003316">
    <property type="entry name" value="E2F_WHTH_DNA-bd_dom"/>
</dbReference>
<dbReference type="InterPro" id="IPR015648">
    <property type="entry name" value="Transcrpt_fac_DP"/>
</dbReference>
<dbReference type="EMBL" id="JAAAHW010003124">
    <property type="protein sequence ID" value="KAF9988520.1"/>
    <property type="molecule type" value="Genomic_DNA"/>
</dbReference>
<dbReference type="InterPro" id="IPR036390">
    <property type="entry name" value="WH_DNA-bd_sf"/>
</dbReference>
<dbReference type="Pfam" id="PF02319">
    <property type="entry name" value="WHD_E2F_TDP"/>
    <property type="match status" value="1"/>
</dbReference>
<keyword evidence="1" id="KW-0804">Transcription</keyword>
<feature type="compositionally biased region" description="Basic and acidic residues" evidence="2">
    <location>
        <begin position="213"/>
        <end position="230"/>
    </location>
</feature>
<dbReference type="AlphaFoldDB" id="A0A9P6MC08"/>
<name>A0A9P6MC08_9FUNG</name>
<feature type="region of interest" description="Disordered" evidence="2">
    <location>
        <begin position="102"/>
        <end position="121"/>
    </location>
</feature>